<sequence length="187" mass="21724">MSGRATLHDDTVMSAEMLQKFFTCERCAENGKACGYQKGTGPCVECGNARKKCDRGDGRRQAYFKNHNMRKVSDLKDNVEALRLSGERLGRILRKVFPRTRQLTRRMEKLQNDYIKLQNDYENLQNDYENLQKELGHMKTEGKDLKKKNKLCVNELQEAKEELADANERIREWELREGPIHINGGDN</sequence>
<evidence type="ECO:0000313" key="3">
    <source>
        <dbReference type="Proteomes" id="UP000054007"/>
    </source>
</evidence>
<dbReference type="EMBL" id="KN881045">
    <property type="protein sequence ID" value="KIY61119.1"/>
    <property type="molecule type" value="Genomic_DNA"/>
</dbReference>
<keyword evidence="1" id="KW-0175">Coiled coil</keyword>
<gene>
    <name evidence="2" type="ORF">CYLTODRAFT_460121</name>
</gene>
<keyword evidence="3" id="KW-1185">Reference proteome</keyword>
<feature type="coiled-coil region" evidence="1">
    <location>
        <begin position="100"/>
        <end position="176"/>
    </location>
</feature>
<name>A0A0D7ATG3_9AGAR</name>
<evidence type="ECO:0000256" key="1">
    <source>
        <dbReference type="SAM" id="Coils"/>
    </source>
</evidence>
<protein>
    <submittedName>
        <fullName evidence="2">Uncharacterized protein</fullName>
    </submittedName>
</protein>
<accession>A0A0D7ATG3</accession>
<evidence type="ECO:0000313" key="2">
    <source>
        <dbReference type="EMBL" id="KIY61119.1"/>
    </source>
</evidence>
<dbReference type="Proteomes" id="UP000054007">
    <property type="component" value="Unassembled WGS sequence"/>
</dbReference>
<proteinExistence type="predicted"/>
<organism evidence="2 3">
    <name type="scientific">Cylindrobasidium torrendii FP15055 ss-10</name>
    <dbReference type="NCBI Taxonomy" id="1314674"/>
    <lineage>
        <taxon>Eukaryota</taxon>
        <taxon>Fungi</taxon>
        <taxon>Dikarya</taxon>
        <taxon>Basidiomycota</taxon>
        <taxon>Agaricomycotina</taxon>
        <taxon>Agaricomycetes</taxon>
        <taxon>Agaricomycetidae</taxon>
        <taxon>Agaricales</taxon>
        <taxon>Marasmiineae</taxon>
        <taxon>Physalacriaceae</taxon>
        <taxon>Cylindrobasidium</taxon>
    </lineage>
</organism>
<dbReference type="Gene3D" id="1.20.120.330">
    <property type="entry name" value="Nucleotidyltransferases domain 2"/>
    <property type="match status" value="1"/>
</dbReference>
<reference evidence="2 3" key="1">
    <citation type="journal article" date="2015" name="Fungal Genet. Biol.">
        <title>Evolution of novel wood decay mechanisms in Agaricales revealed by the genome sequences of Fistulina hepatica and Cylindrobasidium torrendii.</title>
        <authorList>
            <person name="Floudas D."/>
            <person name="Held B.W."/>
            <person name="Riley R."/>
            <person name="Nagy L.G."/>
            <person name="Koehler G."/>
            <person name="Ransdell A.S."/>
            <person name="Younus H."/>
            <person name="Chow J."/>
            <person name="Chiniquy J."/>
            <person name="Lipzen A."/>
            <person name="Tritt A."/>
            <person name="Sun H."/>
            <person name="Haridas S."/>
            <person name="LaButti K."/>
            <person name="Ohm R.A."/>
            <person name="Kues U."/>
            <person name="Blanchette R.A."/>
            <person name="Grigoriev I.V."/>
            <person name="Minto R.E."/>
            <person name="Hibbett D.S."/>
        </authorList>
    </citation>
    <scope>NUCLEOTIDE SEQUENCE [LARGE SCALE GENOMIC DNA]</scope>
    <source>
        <strain evidence="2 3">FP15055 ss-10</strain>
    </source>
</reference>
<dbReference type="AlphaFoldDB" id="A0A0D7ATG3"/>